<organism evidence="3 4">
    <name type="scientific">Moorena producens (strain JHB)</name>
    <dbReference type="NCBI Taxonomy" id="1454205"/>
    <lineage>
        <taxon>Bacteria</taxon>
        <taxon>Bacillati</taxon>
        <taxon>Cyanobacteriota</taxon>
        <taxon>Cyanophyceae</taxon>
        <taxon>Coleofasciculales</taxon>
        <taxon>Coleofasciculaceae</taxon>
        <taxon>Moorena</taxon>
    </lineage>
</organism>
<sequence>MLGSIWPKIRNKIGTWRGGELPGIAVIGLVMLARLNGYLQFSEWITLDTFLRLRPYEPMDERVVIVGIDEEDIQDVGTYPIPDQDIARLLRRLQTYKPRAIGLDIVRDLPVEPGHEQLVETFEDIKNLIAIEKVLPTKIKPPPGFPPERVGFSDVLFDGDGNVRRSLLGTPTPEGGKFSLSLRLAKTYLTVEGISLENGIKNPDGMMFGSTELPRFLPNSGGYVGTDAGGVQVLLNFRSGRERFRILSLKDIKTENFNSSWIRDRIVIVGVTTPSIKDTVNTSAIKGLNPPGEIYGVEFHAHATSQILSAVLDQRSLLRTWSDLWEYLWILGWGFLAIGLGRLTQSPFKNLFGVGVASFGLVGVGYLFLVWGWWIPVAPALLILVINSLLFPAFYHYDQALRSQINVRQRTIDETFNVIHNGPMQTLAYIITRIQNQDLPQDELLLKLKTIKDDIWDISEYLKQETLTQEETIRLGSNLKLSLKPPIHKLFYEVCRDTLERHLPHFKTLKVKALKFEEIPEQYLTIEQNRELCQFLEEALYNVGKHAKGVTRISATGKLHEDWYTLSVKDNGSGICSSSENRGTKQAKALAKQLGGTFKREPISPQGTLCELTWPLAGRNWSIAKVSYGFKTLFLKVFKYPKKL</sequence>
<dbReference type="InterPro" id="IPR036890">
    <property type="entry name" value="HATPase_C_sf"/>
</dbReference>
<keyword evidence="1" id="KW-0472">Membrane</keyword>
<dbReference type="Gene3D" id="3.30.565.10">
    <property type="entry name" value="Histidine kinase-like ATPase, C-terminal domain"/>
    <property type="match status" value="1"/>
</dbReference>
<feature type="transmembrane region" description="Helical" evidence="1">
    <location>
        <begin position="351"/>
        <end position="371"/>
    </location>
</feature>
<dbReference type="InterPro" id="IPR007890">
    <property type="entry name" value="CHASE2"/>
</dbReference>
<keyword evidence="1" id="KW-1133">Transmembrane helix</keyword>
<name>A0A1D9FV81_MOOP1</name>
<protein>
    <submittedName>
        <fullName evidence="3">CHASE2 domain-containing protein</fullName>
    </submittedName>
</protein>
<gene>
    <name evidence="3" type="ORF">BJP36_03200</name>
</gene>
<feature type="domain" description="CHASE2" evidence="2">
    <location>
        <begin position="39"/>
        <end position="340"/>
    </location>
</feature>
<dbReference type="SMART" id="SM01080">
    <property type="entry name" value="CHASE2"/>
    <property type="match status" value="1"/>
</dbReference>
<evidence type="ECO:0000313" key="4">
    <source>
        <dbReference type="Proteomes" id="UP000176944"/>
    </source>
</evidence>
<dbReference type="EMBL" id="CP017708">
    <property type="protein sequence ID" value="AOY79060.1"/>
    <property type="molecule type" value="Genomic_DNA"/>
</dbReference>
<keyword evidence="1" id="KW-0812">Transmembrane</keyword>
<dbReference type="AlphaFoldDB" id="A0A1D9FV81"/>
<feature type="transmembrane region" description="Helical" evidence="1">
    <location>
        <begin position="324"/>
        <end position="344"/>
    </location>
</feature>
<feature type="transmembrane region" description="Helical" evidence="1">
    <location>
        <begin position="377"/>
        <end position="395"/>
    </location>
</feature>
<accession>A0A1D9FV81</accession>
<dbReference type="SUPFAM" id="SSF55874">
    <property type="entry name" value="ATPase domain of HSP90 chaperone/DNA topoisomerase II/histidine kinase"/>
    <property type="match status" value="1"/>
</dbReference>
<dbReference type="Proteomes" id="UP000176944">
    <property type="component" value="Chromosome"/>
</dbReference>
<dbReference type="Pfam" id="PF05226">
    <property type="entry name" value="CHASE2"/>
    <property type="match status" value="1"/>
</dbReference>
<evidence type="ECO:0000313" key="3">
    <source>
        <dbReference type="EMBL" id="AOY79060.1"/>
    </source>
</evidence>
<proteinExistence type="predicted"/>
<evidence type="ECO:0000259" key="2">
    <source>
        <dbReference type="SMART" id="SM01080"/>
    </source>
</evidence>
<evidence type="ECO:0000256" key="1">
    <source>
        <dbReference type="SAM" id="Phobius"/>
    </source>
</evidence>
<reference evidence="4" key="1">
    <citation type="submission" date="2016-10" db="EMBL/GenBank/DDBJ databases">
        <title>Comparative genomics uncovers the prolific and rare metabolic potential of the cyanobacterial genus Moorea.</title>
        <authorList>
            <person name="Leao T."/>
            <person name="Castelao G."/>
            <person name="Korobeynikov A."/>
            <person name="Monroe E.A."/>
            <person name="Podell S."/>
            <person name="Glukhov E."/>
            <person name="Allen E."/>
            <person name="Gerwick W.H."/>
            <person name="Gerwick L."/>
        </authorList>
    </citation>
    <scope>NUCLEOTIDE SEQUENCE [LARGE SCALE GENOMIC DNA]</scope>
    <source>
        <strain evidence="4">JHB</strain>
    </source>
</reference>